<gene>
    <name evidence="2" type="ORF">FNV43_RR05961</name>
</gene>
<accession>A0A8K0HC50</accession>
<dbReference type="EMBL" id="VOIH02000003">
    <property type="protein sequence ID" value="KAF3449882.1"/>
    <property type="molecule type" value="Genomic_DNA"/>
</dbReference>
<dbReference type="Proteomes" id="UP000796880">
    <property type="component" value="Unassembled WGS sequence"/>
</dbReference>
<reference evidence="2" key="1">
    <citation type="submission" date="2020-03" db="EMBL/GenBank/DDBJ databases">
        <title>A high-quality chromosome-level genome assembly of a woody plant with both climbing and erect habits, Rhamnella rubrinervis.</title>
        <authorList>
            <person name="Lu Z."/>
            <person name="Yang Y."/>
            <person name="Zhu X."/>
            <person name="Sun Y."/>
        </authorList>
    </citation>
    <scope>NUCLEOTIDE SEQUENCE</scope>
    <source>
        <strain evidence="2">BYM</strain>
        <tissue evidence="2">Leaf</tissue>
    </source>
</reference>
<proteinExistence type="predicted"/>
<name>A0A8K0HC50_9ROSA</name>
<dbReference type="AlphaFoldDB" id="A0A8K0HC50"/>
<dbReference type="OrthoDB" id="1932225at2759"/>
<evidence type="ECO:0000313" key="2">
    <source>
        <dbReference type="EMBL" id="KAF3449882.1"/>
    </source>
</evidence>
<feature type="compositionally biased region" description="Low complexity" evidence="1">
    <location>
        <begin position="179"/>
        <end position="194"/>
    </location>
</feature>
<sequence length="355" mass="38995">MLEEFLQAASRGDDSFSDEVIHIWLAPLDAKNCSIANIDVAIGPNRSTFALTVRDHRAMPRSKENGPCEWVLYVLKYRTRAKCSSTEMQPQLPEVNHNHQELVKPKMQPPPSLHSSFFSSLKQVEKRLKLEHPLQSSAPPPLPPSPTPLPLPESNSLSASSLTSSIYLHLDQPNDNHNSTSLSESSEPPSAFLSCSPQLPPTHENPLQPSHQDHPKNINKPEIMAVDDIQRLIQLVGLSDHKDKAEEEMEKRVGFDLKGCQGCGGRDGGCGSCHCDGGFYSKIVGVKGPKCGKEVERLEGWIKYFLNGGGEERIEPLRLSHLLLGEAAFVSDGADGGLEFPSSIEDFLLNDPPTT</sequence>
<evidence type="ECO:0000313" key="3">
    <source>
        <dbReference type="Proteomes" id="UP000796880"/>
    </source>
</evidence>
<feature type="region of interest" description="Disordered" evidence="1">
    <location>
        <begin position="134"/>
        <end position="218"/>
    </location>
</feature>
<comment type="caution">
    <text evidence="2">The sequence shown here is derived from an EMBL/GenBank/DDBJ whole genome shotgun (WGS) entry which is preliminary data.</text>
</comment>
<organism evidence="2 3">
    <name type="scientific">Rhamnella rubrinervis</name>
    <dbReference type="NCBI Taxonomy" id="2594499"/>
    <lineage>
        <taxon>Eukaryota</taxon>
        <taxon>Viridiplantae</taxon>
        <taxon>Streptophyta</taxon>
        <taxon>Embryophyta</taxon>
        <taxon>Tracheophyta</taxon>
        <taxon>Spermatophyta</taxon>
        <taxon>Magnoliopsida</taxon>
        <taxon>eudicotyledons</taxon>
        <taxon>Gunneridae</taxon>
        <taxon>Pentapetalae</taxon>
        <taxon>rosids</taxon>
        <taxon>fabids</taxon>
        <taxon>Rosales</taxon>
        <taxon>Rhamnaceae</taxon>
        <taxon>rhamnoid group</taxon>
        <taxon>Rhamneae</taxon>
        <taxon>Rhamnella</taxon>
    </lineage>
</organism>
<feature type="compositionally biased region" description="Pro residues" evidence="1">
    <location>
        <begin position="138"/>
        <end position="151"/>
    </location>
</feature>
<keyword evidence="3" id="KW-1185">Reference proteome</keyword>
<evidence type="ECO:0000256" key="1">
    <source>
        <dbReference type="SAM" id="MobiDB-lite"/>
    </source>
</evidence>
<protein>
    <submittedName>
        <fullName evidence="2">Uncharacterized protein</fullName>
    </submittedName>
</protein>
<feature type="compositionally biased region" description="Low complexity" evidence="1">
    <location>
        <begin position="152"/>
        <end position="165"/>
    </location>
</feature>